<comment type="caution">
    <text evidence="3">The sequence shown here is derived from an EMBL/GenBank/DDBJ whole genome shotgun (WGS) entry which is preliminary data.</text>
</comment>
<evidence type="ECO:0000313" key="3">
    <source>
        <dbReference type="EMBL" id="MFC0596170.1"/>
    </source>
</evidence>
<dbReference type="InterPro" id="IPR015797">
    <property type="entry name" value="NUDIX_hydrolase-like_dom_sf"/>
</dbReference>
<organism evidence="3 4">
    <name type="scientific">Thermus composti</name>
    <dbReference type="NCBI Taxonomy" id="532059"/>
    <lineage>
        <taxon>Bacteria</taxon>
        <taxon>Thermotogati</taxon>
        <taxon>Deinococcota</taxon>
        <taxon>Deinococci</taxon>
        <taxon>Thermales</taxon>
        <taxon>Thermaceae</taxon>
        <taxon>Thermus</taxon>
    </lineage>
</organism>
<dbReference type="InterPro" id="IPR020084">
    <property type="entry name" value="NUDIX_hydrolase_CS"/>
</dbReference>
<dbReference type="PANTHER" id="PTHR21340:SF0">
    <property type="entry name" value="BIS(5'-NUCLEOSYL)-TETRAPHOSPHATASE [ASYMMETRICAL]"/>
    <property type="match status" value="1"/>
</dbReference>
<dbReference type="SUPFAM" id="SSF55811">
    <property type="entry name" value="Nudix"/>
    <property type="match status" value="1"/>
</dbReference>
<dbReference type="Gene3D" id="3.90.79.10">
    <property type="entry name" value="Nucleoside Triphosphate Pyrophosphohydrolase"/>
    <property type="match status" value="1"/>
</dbReference>
<dbReference type="RefSeq" id="WP_188848183.1">
    <property type="nucleotide sequence ID" value="NZ_BMPJ01000039.1"/>
</dbReference>
<proteinExistence type="predicted"/>
<name>A0ABV6Q220_9DEIN</name>
<dbReference type="GO" id="GO:0016787">
    <property type="term" value="F:hydrolase activity"/>
    <property type="evidence" value="ECO:0007669"/>
    <property type="project" value="UniProtKB-KW"/>
</dbReference>
<feature type="domain" description="Nudix hydrolase" evidence="2">
    <location>
        <begin position="12"/>
        <end position="145"/>
    </location>
</feature>
<dbReference type="InterPro" id="IPR051325">
    <property type="entry name" value="Nudix_hydrolase_domain"/>
</dbReference>
<dbReference type="Proteomes" id="UP001589830">
    <property type="component" value="Unassembled WGS sequence"/>
</dbReference>
<gene>
    <name evidence="3" type="ORF">ACFFFP_08350</name>
</gene>
<dbReference type="PROSITE" id="PS51462">
    <property type="entry name" value="NUDIX"/>
    <property type="match status" value="1"/>
</dbReference>
<sequence length="163" mass="18498">MRRKRRVGSARKRVVSAGGVVLRGDPPWVLVVSLKEGRVVTLPKGQVEPKERYPETAVREVREETGIEAAVVAPLGKVRYYFTVWDEGKPVTVSKEVHYFLMAYRGGEPRPQLSEVENAFFLPAEEALKRLSYPNEREILKRALLRYRNRASSPKGLSQPPRG</sequence>
<dbReference type="EMBL" id="JBHLTW010000036">
    <property type="protein sequence ID" value="MFC0596170.1"/>
    <property type="molecule type" value="Genomic_DNA"/>
</dbReference>
<reference evidence="3 4" key="1">
    <citation type="submission" date="2024-09" db="EMBL/GenBank/DDBJ databases">
        <authorList>
            <person name="Sun Q."/>
            <person name="Mori K."/>
        </authorList>
    </citation>
    <scope>NUCLEOTIDE SEQUENCE [LARGE SCALE GENOMIC DNA]</scope>
    <source>
        <strain evidence="3 4">NCAIM B.02340</strain>
    </source>
</reference>
<protein>
    <submittedName>
        <fullName evidence="3">NUDIX hydrolase</fullName>
        <ecNumber evidence="3">3.6.-.-</ecNumber>
    </submittedName>
</protein>
<dbReference type="PROSITE" id="PS00893">
    <property type="entry name" value="NUDIX_BOX"/>
    <property type="match status" value="1"/>
</dbReference>
<accession>A0ABV6Q220</accession>
<dbReference type="InterPro" id="IPR000086">
    <property type="entry name" value="NUDIX_hydrolase_dom"/>
</dbReference>
<dbReference type="Pfam" id="PF00293">
    <property type="entry name" value="NUDIX"/>
    <property type="match status" value="1"/>
</dbReference>
<dbReference type="EC" id="3.6.-.-" evidence="3"/>
<keyword evidence="4" id="KW-1185">Reference proteome</keyword>
<evidence type="ECO:0000313" key="4">
    <source>
        <dbReference type="Proteomes" id="UP001589830"/>
    </source>
</evidence>
<dbReference type="CDD" id="cd03673">
    <property type="entry name" value="NUDIX_Ap6A_hydrolase"/>
    <property type="match status" value="1"/>
</dbReference>
<dbReference type="PANTHER" id="PTHR21340">
    <property type="entry name" value="DIADENOSINE 5,5-P1,P4-TETRAPHOSPHATE PYROPHOSPHOHYDROLASE MUTT"/>
    <property type="match status" value="1"/>
</dbReference>
<evidence type="ECO:0000259" key="2">
    <source>
        <dbReference type="PROSITE" id="PS51462"/>
    </source>
</evidence>
<evidence type="ECO:0000256" key="1">
    <source>
        <dbReference type="ARBA" id="ARBA00022801"/>
    </source>
</evidence>
<keyword evidence="1 3" id="KW-0378">Hydrolase</keyword>